<evidence type="ECO:0000313" key="2">
    <source>
        <dbReference type="EMBL" id="PQO28323.1"/>
    </source>
</evidence>
<dbReference type="OrthoDB" id="291574at2"/>
<evidence type="ECO:0000313" key="3">
    <source>
        <dbReference type="Proteomes" id="UP000239388"/>
    </source>
</evidence>
<dbReference type="EMBL" id="PUIB01000025">
    <property type="protein sequence ID" value="PQO28323.1"/>
    <property type="molecule type" value="Genomic_DNA"/>
</dbReference>
<reference evidence="2 3" key="1">
    <citation type="submission" date="2018-02" db="EMBL/GenBank/DDBJ databases">
        <title>Comparative genomes isolates from brazilian mangrove.</title>
        <authorList>
            <person name="Araujo J.E."/>
            <person name="Taketani R.G."/>
            <person name="Silva M.C.P."/>
            <person name="Loureco M.V."/>
            <person name="Andreote F.D."/>
        </authorList>
    </citation>
    <scope>NUCLEOTIDE SEQUENCE [LARGE SCALE GENOMIC DNA]</scope>
    <source>
        <strain evidence="2 3">NAP PRIS-MGV</strain>
    </source>
</reference>
<sequence>MFRTTTLAACVMFAAPSFVFAQQPVWNATNNQPFDSRPMTQLAAPQDLRDPNAIQFSSSQGTANRVGDIQRTTAVKPIAQQTAAPTMRTYVGQPVTSQTRVVAETEVDETITRYPAQPRTIVYDNPQPITQQQVRRVEYPANYQTQTSYYVQPVPQPGTWHSVGETVQRVEYNTPVTYSAPIATTTGTPVTVYRPTTTIAYNNPPVNSIPVVAPPVVSQSVVVPNATVYPVDRTAYRPVLPIIGMSNNSYVGRGLLGQPEVYTEGQPIRNALRYIFP</sequence>
<keyword evidence="1" id="KW-0732">Signal</keyword>
<dbReference type="AlphaFoldDB" id="A0A2S8F844"/>
<dbReference type="Proteomes" id="UP000239388">
    <property type="component" value="Unassembled WGS sequence"/>
</dbReference>
<organism evidence="2 3">
    <name type="scientific">Blastopirellula marina</name>
    <dbReference type="NCBI Taxonomy" id="124"/>
    <lineage>
        <taxon>Bacteria</taxon>
        <taxon>Pseudomonadati</taxon>
        <taxon>Planctomycetota</taxon>
        <taxon>Planctomycetia</taxon>
        <taxon>Pirellulales</taxon>
        <taxon>Pirellulaceae</taxon>
        <taxon>Blastopirellula</taxon>
    </lineage>
</organism>
<gene>
    <name evidence="2" type="ORF">C5Y98_25855</name>
</gene>
<comment type="caution">
    <text evidence="2">The sequence shown here is derived from an EMBL/GenBank/DDBJ whole genome shotgun (WGS) entry which is preliminary data.</text>
</comment>
<accession>A0A2S8F844</accession>
<feature type="chain" id="PRO_5015503830" evidence="1">
    <location>
        <begin position="22"/>
        <end position="277"/>
    </location>
</feature>
<protein>
    <submittedName>
        <fullName evidence="2">Uncharacterized protein</fullName>
    </submittedName>
</protein>
<evidence type="ECO:0000256" key="1">
    <source>
        <dbReference type="SAM" id="SignalP"/>
    </source>
</evidence>
<feature type="signal peptide" evidence="1">
    <location>
        <begin position="1"/>
        <end position="21"/>
    </location>
</feature>
<name>A0A2S8F844_9BACT</name>
<proteinExistence type="predicted"/>
<dbReference type="RefSeq" id="WP_105358784.1">
    <property type="nucleotide sequence ID" value="NZ_PUIB01000025.1"/>
</dbReference>